<evidence type="ECO:0000313" key="5">
    <source>
        <dbReference type="Proteomes" id="UP000033615"/>
    </source>
</evidence>
<dbReference type="SUPFAM" id="SSF48498">
    <property type="entry name" value="Tetracyclin repressor-like, C-terminal domain"/>
    <property type="match status" value="1"/>
</dbReference>
<dbReference type="PRINTS" id="PR00455">
    <property type="entry name" value="HTHTETR"/>
</dbReference>
<dbReference type="EMBL" id="LAKD02000069">
    <property type="protein sequence ID" value="OPF75584.1"/>
    <property type="molecule type" value="Genomic_DNA"/>
</dbReference>
<reference evidence="4" key="1">
    <citation type="submission" date="2016-12" db="EMBL/GenBank/DDBJ databases">
        <title>Genome sequence of Streptomyces antioxidans MUSC 164.</title>
        <authorList>
            <person name="Lee L.-H."/>
            <person name="Ser H.-L."/>
        </authorList>
    </citation>
    <scope>NUCLEOTIDE SEQUENCE [LARGE SCALE GENOMIC DNA]</scope>
    <source>
        <strain evidence="4">MUSC 164</strain>
    </source>
</reference>
<dbReference type="SUPFAM" id="SSF46689">
    <property type="entry name" value="Homeodomain-like"/>
    <property type="match status" value="1"/>
</dbReference>
<organism evidence="4 5">
    <name type="scientific">Streptomyces antioxidans</name>
    <dbReference type="NCBI Taxonomy" id="1507734"/>
    <lineage>
        <taxon>Bacteria</taxon>
        <taxon>Bacillati</taxon>
        <taxon>Actinomycetota</taxon>
        <taxon>Actinomycetes</taxon>
        <taxon>Kitasatosporales</taxon>
        <taxon>Streptomycetaceae</taxon>
        <taxon>Streptomyces</taxon>
    </lineage>
</organism>
<gene>
    <name evidence="4" type="ORF">VT50_0224475</name>
</gene>
<name>A0A1V4D0L2_9ACTN</name>
<evidence type="ECO:0000259" key="3">
    <source>
        <dbReference type="PROSITE" id="PS50977"/>
    </source>
</evidence>
<keyword evidence="5" id="KW-1185">Reference proteome</keyword>
<comment type="caution">
    <text evidence="4">The sequence shown here is derived from an EMBL/GenBank/DDBJ whole genome shotgun (WGS) entry which is preliminary data.</text>
</comment>
<dbReference type="InterPro" id="IPR001647">
    <property type="entry name" value="HTH_TetR"/>
</dbReference>
<evidence type="ECO:0000313" key="4">
    <source>
        <dbReference type="EMBL" id="OPF75584.1"/>
    </source>
</evidence>
<dbReference type="Proteomes" id="UP000033615">
    <property type="component" value="Unassembled WGS sequence"/>
</dbReference>
<dbReference type="InterPro" id="IPR036271">
    <property type="entry name" value="Tet_transcr_reg_TetR-rel_C_sf"/>
</dbReference>
<evidence type="ECO:0000256" key="2">
    <source>
        <dbReference type="PROSITE-ProRule" id="PRU00335"/>
    </source>
</evidence>
<evidence type="ECO:0000256" key="1">
    <source>
        <dbReference type="ARBA" id="ARBA00023125"/>
    </source>
</evidence>
<dbReference type="Pfam" id="PF00440">
    <property type="entry name" value="TetR_N"/>
    <property type="match status" value="1"/>
</dbReference>
<dbReference type="GO" id="GO:0003677">
    <property type="term" value="F:DNA binding"/>
    <property type="evidence" value="ECO:0007669"/>
    <property type="project" value="UniProtKB-UniRule"/>
</dbReference>
<keyword evidence="1 2" id="KW-0238">DNA-binding</keyword>
<sequence>MHGTSRGARRAPAPEERKLDPARSRRLLLEAAMDEFSEKGFAGARVQDIADRAGLNKQLITYYFGGKEGLYRELGREWLRREATFNDPALPFEELLARYLRAAFDDPRGIRLAIWQALTGEVGDEPREDLSDMRRRQAAGELADDLDPAAMLLMCYAVVSAPATMPHAVRQIFGIEPDSPEFRERWEQQLRRIVRHLAT</sequence>
<dbReference type="PROSITE" id="PS50977">
    <property type="entry name" value="HTH_TETR_2"/>
    <property type="match status" value="1"/>
</dbReference>
<feature type="domain" description="HTH tetR-type" evidence="3">
    <location>
        <begin position="22"/>
        <end position="82"/>
    </location>
</feature>
<protein>
    <submittedName>
        <fullName evidence="4">TetR family transcriptional regulator</fullName>
    </submittedName>
</protein>
<proteinExistence type="predicted"/>
<dbReference type="InterPro" id="IPR009057">
    <property type="entry name" value="Homeodomain-like_sf"/>
</dbReference>
<dbReference type="PANTHER" id="PTHR30328">
    <property type="entry name" value="TRANSCRIPTIONAL REPRESSOR"/>
    <property type="match status" value="1"/>
</dbReference>
<dbReference type="AlphaFoldDB" id="A0A1V4D0L2"/>
<accession>A0A1V4D0L2</accession>
<dbReference type="Pfam" id="PF17926">
    <property type="entry name" value="TetR_C_21"/>
    <property type="match status" value="1"/>
</dbReference>
<feature type="DNA-binding region" description="H-T-H motif" evidence="2">
    <location>
        <begin position="45"/>
        <end position="64"/>
    </location>
</feature>
<dbReference type="Gene3D" id="1.10.357.10">
    <property type="entry name" value="Tetracycline Repressor, domain 2"/>
    <property type="match status" value="1"/>
</dbReference>
<dbReference type="InterPro" id="IPR050109">
    <property type="entry name" value="HTH-type_TetR-like_transc_reg"/>
</dbReference>
<dbReference type="InterPro" id="IPR041467">
    <property type="entry name" value="Sco4008_C"/>
</dbReference>
<dbReference type="GO" id="GO:0006355">
    <property type="term" value="P:regulation of DNA-templated transcription"/>
    <property type="evidence" value="ECO:0007669"/>
    <property type="project" value="UniProtKB-ARBA"/>
</dbReference>
<dbReference type="PANTHER" id="PTHR30328:SF54">
    <property type="entry name" value="HTH-TYPE TRANSCRIPTIONAL REPRESSOR SCO4008"/>
    <property type="match status" value="1"/>
</dbReference>
<dbReference type="OrthoDB" id="4726108at2"/>